<dbReference type="EMBL" id="CP035037">
    <property type="protein sequence ID" value="QAB18729.1"/>
    <property type="molecule type" value="Genomic_DNA"/>
</dbReference>
<organism evidence="3 4">
    <name type="scientific">Leucobacter muris</name>
    <dbReference type="NCBI Taxonomy" id="1935379"/>
    <lineage>
        <taxon>Bacteria</taxon>
        <taxon>Bacillati</taxon>
        <taxon>Actinomycetota</taxon>
        <taxon>Actinomycetes</taxon>
        <taxon>Micrococcales</taxon>
        <taxon>Microbacteriaceae</taxon>
        <taxon>Leucobacter</taxon>
    </lineage>
</organism>
<feature type="region of interest" description="Disordered" evidence="1">
    <location>
        <begin position="77"/>
        <end position="101"/>
    </location>
</feature>
<proteinExistence type="predicted"/>
<name>A0ABX5QIG9_9MICO</name>
<evidence type="ECO:0000313" key="3">
    <source>
        <dbReference type="EMBL" id="QAB18729.1"/>
    </source>
</evidence>
<evidence type="ECO:0000313" key="4">
    <source>
        <dbReference type="Proteomes" id="UP000285768"/>
    </source>
</evidence>
<accession>A0ABX5QIG9</accession>
<evidence type="ECO:0000256" key="1">
    <source>
        <dbReference type="SAM" id="MobiDB-lite"/>
    </source>
</evidence>
<dbReference type="EMBL" id="CP035037">
    <property type="protein sequence ID" value="QAB18325.1"/>
    <property type="molecule type" value="Genomic_DNA"/>
</dbReference>
<reference evidence="3 4" key="1">
    <citation type="submission" date="2019-01" db="EMBL/GenBank/DDBJ databases">
        <title>Leucobacter muris sp. nov. isolated from the nose of a laboratory mouse.</title>
        <authorList>
            <person name="Benga L."/>
            <person name="Sproeer C."/>
            <person name="Schumann P."/>
            <person name="Verbarg S."/>
            <person name="Bunk B."/>
            <person name="Engelhardt E."/>
            <person name="Benten P.M."/>
            <person name="Sager M."/>
        </authorList>
    </citation>
    <scope>NUCLEOTIDE SEQUENCE [LARGE SCALE GENOMIC DNA]</scope>
    <source>
        <strain evidence="3 4">DSM 101948</strain>
    </source>
</reference>
<gene>
    <name evidence="2" type="ORF">Leucomu_10720</name>
    <name evidence="3" type="ORF">Leucomu_13155</name>
</gene>
<keyword evidence="4" id="KW-1185">Reference proteome</keyword>
<dbReference type="Proteomes" id="UP000285768">
    <property type="component" value="Chromosome"/>
</dbReference>
<protein>
    <recommendedName>
        <fullName evidence="5">Rho termination factor N-terminal domain-containing protein</fullName>
    </recommendedName>
</protein>
<sequence length="101" mass="10533">MKLKHAQGRIVDVPENLAEGYIALGWEKVSGSVDAADPTEPSKSWKVDALKAYAADHGIDLGSAAKKDDILAAIEAHETSGNGDEVSGSADVSEPTIAEDE</sequence>
<evidence type="ECO:0008006" key="5">
    <source>
        <dbReference type="Google" id="ProtNLM"/>
    </source>
</evidence>
<dbReference type="RefSeq" id="WP_128387216.1">
    <property type="nucleotide sequence ID" value="NZ_CP035037.1"/>
</dbReference>
<evidence type="ECO:0000313" key="2">
    <source>
        <dbReference type="EMBL" id="QAB18325.1"/>
    </source>
</evidence>